<dbReference type="AlphaFoldDB" id="A6K4X4"/>
<dbReference type="Proteomes" id="UP000234681">
    <property type="component" value="Chromosome 11"/>
</dbReference>
<dbReference type="EMBL" id="CH474018">
    <property type="protein sequence ID" value="EDL75914.1"/>
    <property type="molecule type" value="Genomic_DNA"/>
</dbReference>
<sequence>MVYICAFATSFTKFVYFPSFLVAFIQAL</sequence>
<reference evidence="2" key="1">
    <citation type="submission" date="2005-09" db="EMBL/GenBank/DDBJ databases">
        <authorList>
            <person name="Mural R.J."/>
            <person name="Li P.W."/>
            <person name="Adams M.D."/>
            <person name="Amanatides P.G."/>
            <person name="Baden-Tillson H."/>
            <person name="Barnstead M."/>
            <person name="Chin S.H."/>
            <person name="Dew I."/>
            <person name="Evans C.A."/>
            <person name="Ferriera S."/>
            <person name="Flanigan M."/>
            <person name="Fosler C."/>
            <person name="Glodek A."/>
            <person name="Gu Z."/>
            <person name="Holt R.A."/>
            <person name="Jennings D."/>
            <person name="Kraft C.L."/>
            <person name="Lu F."/>
            <person name="Nguyen T."/>
            <person name="Nusskern D.R."/>
            <person name="Pfannkoch C.M."/>
            <person name="Sitter C."/>
            <person name="Sutton G.G."/>
            <person name="Venter J.C."/>
            <person name="Wang Z."/>
            <person name="Woodage T."/>
            <person name="Zheng X.H."/>
            <person name="Zhong F."/>
        </authorList>
    </citation>
    <scope>NUCLEOTIDE SEQUENCE [LARGE SCALE GENOMIC DNA]</scope>
    <source>
        <strain>BN</strain>
        <strain evidence="2">Sprague-Dawley</strain>
    </source>
</reference>
<protein>
    <submittedName>
        <fullName evidence="1">RCG47008</fullName>
    </submittedName>
</protein>
<name>A6K4X4_RAT</name>
<organism evidence="1 2">
    <name type="scientific">Rattus norvegicus</name>
    <name type="common">Rat</name>
    <dbReference type="NCBI Taxonomy" id="10116"/>
    <lineage>
        <taxon>Eukaryota</taxon>
        <taxon>Metazoa</taxon>
        <taxon>Chordata</taxon>
        <taxon>Craniata</taxon>
        <taxon>Vertebrata</taxon>
        <taxon>Euteleostomi</taxon>
        <taxon>Mammalia</taxon>
        <taxon>Eutheria</taxon>
        <taxon>Euarchontoglires</taxon>
        <taxon>Glires</taxon>
        <taxon>Rodentia</taxon>
        <taxon>Myomorpha</taxon>
        <taxon>Muroidea</taxon>
        <taxon>Muridae</taxon>
        <taxon>Murinae</taxon>
        <taxon>Rattus</taxon>
    </lineage>
</organism>
<evidence type="ECO:0000313" key="2">
    <source>
        <dbReference type="Proteomes" id="UP000234681"/>
    </source>
</evidence>
<accession>A6K4X4</accession>
<evidence type="ECO:0000313" key="1">
    <source>
        <dbReference type="EMBL" id="EDL75914.1"/>
    </source>
</evidence>
<proteinExistence type="predicted"/>
<gene>
    <name evidence="1" type="ORF">rCG_47008</name>
</gene>